<evidence type="ECO:0000313" key="4">
    <source>
        <dbReference type="EMBL" id="PIU42226.1"/>
    </source>
</evidence>
<dbReference type="Pfam" id="PF08241">
    <property type="entry name" value="Methyltransf_11"/>
    <property type="match status" value="1"/>
</dbReference>
<reference evidence="4 5" key="1">
    <citation type="submission" date="2017-09" db="EMBL/GenBank/DDBJ databases">
        <title>Depth-based differentiation of microbial function through sediment-hosted aquifers and enrichment of novel symbionts in the deep terrestrial subsurface.</title>
        <authorList>
            <person name="Probst A.J."/>
            <person name="Ladd B."/>
            <person name="Jarett J.K."/>
            <person name="Geller-Mcgrath D.E."/>
            <person name="Sieber C.M."/>
            <person name="Emerson J.B."/>
            <person name="Anantharaman K."/>
            <person name="Thomas B.C."/>
            <person name="Malmstrom R."/>
            <person name="Stieglmeier M."/>
            <person name="Klingl A."/>
            <person name="Woyke T."/>
            <person name="Ryan C.M."/>
            <person name="Banfield J.F."/>
        </authorList>
    </citation>
    <scope>NUCLEOTIDE SEQUENCE [LARGE SCALE GENOMIC DNA]</scope>
    <source>
        <strain evidence="4">CG07_land_8_20_14_0_80_42_15</strain>
    </source>
</reference>
<dbReference type="InterPro" id="IPR050447">
    <property type="entry name" value="Erg6_SMT_methyltransf"/>
</dbReference>
<protein>
    <recommendedName>
        <fullName evidence="3">Methyltransferase type 11 domain-containing protein</fullName>
    </recommendedName>
</protein>
<gene>
    <name evidence="4" type="ORF">COS99_01075</name>
</gene>
<organism evidence="4 5">
    <name type="scientific">Candidatus Aquitaenariimonas noxiae</name>
    <dbReference type="NCBI Taxonomy" id="1974741"/>
    <lineage>
        <taxon>Bacteria</taxon>
        <taxon>Pseudomonadati</taxon>
        <taxon>Candidatus Omnitrophota</taxon>
        <taxon>Candidatus Aquitaenariimonas</taxon>
    </lineage>
</organism>
<dbReference type="SUPFAM" id="SSF53335">
    <property type="entry name" value="S-adenosyl-L-methionine-dependent methyltransferases"/>
    <property type="match status" value="1"/>
</dbReference>
<dbReference type="GO" id="GO:0016126">
    <property type="term" value="P:sterol biosynthetic process"/>
    <property type="evidence" value="ECO:0007669"/>
    <property type="project" value="TreeGrafter"/>
</dbReference>
<evidence type="ECO:0000256" key="2">
    <source>
        <dbReference type="SAM" id="Phobius"/>
    </source>
</evidence>
<keyword evidence="2" id="KW-0812">Transmembrane</keyword>
<sequence length="255" mass="30050">MHFERRNKNRNLDNYPRQLKETVEKSLYYSLSFHTMHTQILATVLKRMGNIHGKKVVFVGGGEGNEILYIKNNSKDFYAVNLDINLKRLRICKYYFRDINIQCTPVLGDGMSLPFKNSIFDIVFLINSAHHMDSMELCLRESLRIGKIVCIVDRRKCFISKIGRRLGLIKPDYDGYYTNEIDVKWFFKFIKDSSNVKLVYLKYHFFLLLYVNKTIHDLINRYRPLCYVYILLVKILNLFFGFLGNGIIVVLSKSV</sequence>
<comment type="caution">
    <text evidence="4">The sequence shown here is derived from an EMBL/GenBank/DDBJ whole genome shotgun (WGS) entry which is preliminary data.</text>
</comment>
<dbReference type="GO" id="GO:0003838">
    <property type="term" value="F:sterol 24-C-methyltransferase activity"/>
    <property type="evidence" value="ECO:0007669"/>
    <property type="project" value="TreeGrafter"/>
</dbReference>
<keyword evidence="2" id="KW-1133">Transmembrane helix</keyword>
<keyword evidence="1" id="KW-0808">Transferase</keyword>
<feature type="domain" description="Methyltransferase type 11" evidence="3">
    <location>
        <begin position="59"/>
        <end position="145"/>
    </location>
</feature>
<dbReference type="PANTHER" id="PTHR44068:SF1">
    <property type="entry name" value="HYPOTHETICAL LOC100005854"/>
    <property type="match status" value="1"/>
</dbReference>
<feature type="transmembrane region" description="Helical" evidence="2">
    <location>
        <begin position="227"/>
        <end position="251"/>
    </location>
</feature>
<name>A0A2J0L4J0_9BACT</name>
<dbReference type="Proteomes" id="UP000230052">
    <property type="component" value="Unassembled WGS sequence"/>
</dbReference>
<dbReference type="EMBL" id="PEWV01000013">
    <property type="protein sequence ID" value="PIU42226.1"/>
    <property type="molecule type" value="Genomic_DNA"/>
</dbReference>
<evidence type="ECO:0000259" key="3">
    <source>
        <dbReference type="Pfam" id="PF08241"/>
    </source>
</evidence>
<dbReference type="InterPro" id="IPR029063">
    <property type="entry name" value="SAM-dependent_MTases_sf"/>
</dbReference>
<dbReference type="PANTHER" id="PTHR44068">
    <property type="entry name" value="ZGC:194242"/>
    <property type="match status" value="1"/>
</dbReference>
<evidence type="ECO:0000256" key="1">
    <source>
        <dbReference type="ARBA" id="ARBA00022679"/>
    </source>
</evidence>
<dbReference type="Gene3D" id="3.40.50.150">
    <property type="entry name" value="Vaccinia Virus protein VP39"/>
    <property type="match status" value="1"/>
</dbReference>
<dbReference type="InterPro" id="IPR013216">
    <property type="entry name" value="Methyltransf_11"/>
</dbReference>
<dbReference type="AlphaFoldDB" id="A0A2J0L4J0"/>
<evidence type="ECO:0000313" key="5">
    <source>
        <dbReference type="Proteomes" id="UP000230052"/>
    </source>
</evidence>
<accession>A0A2J0L4J0</accession>
<proteinExistence type="predicted"/>
<keyword evidence="2" id="KW-0472">Membrane</keyword>